<gene>
    <name evidence="2" type="ORF">T12_4242</name>
</gene>
<sequence length="38" mass="4257">LSKCVYQMNTVKMMASVFCLNQTVFVNVVISFLVLTAN</sequence>
<evidence type="ECO:0000256" key="1">
    <source>
        <dbReference type="SAM" id="Phobius"/>
    </source>
</evidence>
<reference evidence="2 3" key="1">
    <citation type="submission" date="2015-01" db="EMBL/GenBank/DDBJ databases">
        <title>Evolution of Trichinella species and genotypes.</title>
        <authorList>
            <person name="Korhonen P.K."/>
            <person name="Edoardo P."/>
            <person name="Giuseppe L.R."/>
            <person name="Gasser R.B."/>
        </authorList>
    </citation>
    <scope>NUCLEOTIDE SEQUENCE [LARGE SCALE GENOMIC DNA]</scope>
    <source>
        <strain evidence="2">ISS2496</strain>
    </source>
</reference>
<dbReference type="AlphaFoldDB" id="A0A0V0VEW1"/>
<evidence type="ECO:0000313" key="3">
    <source>
        <dbReference type="Proteomes" id="UP000054783"/>
    </source>
</evidence>
<feature type="transmembrane region" description="Helical" evidence="1">
    <location>
        <begin position="15"/>
        <end position="35"/>
    </location>
</feature>
<protein>
    <submittedName>
        <fullName evidence="2">Uncharacterized protein</fullName>
    </submittedName>
</protein>
<dbReference type="EMBL" id="JYDQ01006116">
    <property type="protein sequence ID" value="KRX62090.1"/>
    <property type="molecule type" value="Genomic_DNA"/>
</dbReference>
<dbReference type="Proteomes" id="UP000054783">
    <property type="component" value="Unassembled WGS sequence"/>
</dbReference>
<proteinExistence type="predicted"/>
<evidence type="ECO:0000313" key="2">
    <source>
        <dbReference type="EMBL" id="KRX62090.1"/>
    </source>
</evidence>
<keyword evidence="3" id="KW-1185">Reference proteome</keyword>
<keyword evidence="1" id="KW-0472">Membrane</keyword>
<keyword evidence="1" id="KW-0812">Transmembrane</keyword>
<name>A0A0V0VEW1_9BILA</name>
<accession>A0A0V0VEW1</accession>
<organism evidence="2 3">
    <name type="scientific">Trichinella patagoniensis</name>
    <dbReference type="NCBI Taxonomy" id="990121"/>
    <lineage>
        <taxon>Eukaryota</taxon>
        <taxon>Metazoa</taxon>
        <taxon>Ecdysozoa</taxon>
        <taxon>Nematoda</taxon>
        <taxon>Enoplea</taxon>
        <taxon>Dorylaimia</taxon>
        <taxon>Trichinellida</taxon>
        <taxon>Trichinellidae</taxon>
        <taxon>Trichinella</taxon>
    </lineage>
</organism>
<feature type="non-terminal residue" evidence="2">
    <location>
        <position position="1"/>
    </location>
</feature>
<keyword evidence="1" id="KW-1133">Transmembrane helix</keyword>
<comment type="caution">
    <text evidence="2">The sequence shown here is derived from an EMBL/GenBank/DDBJ whole genome shotgun (WGS) entry which is preliminary data.</text>
</comment>